<name>A0AAX6GPN8_IRIPA</name>
<keyword evidence="2" id="KW-1185">Reference proteome</keyword>
<evidence type="ECO:0000313" key="2">
    <source>
        <dbReference type="Proteomes" id="UP001140949"/>
    </source>
</evidence>
<protein>
    <submittedName>
        <fullName evidence="1">Uncharacterized protein</fullName>
    </submittedName>
</protein>
<dbReference type="EMBL" id="JANAVB010017200">
    <property type="protein sequence ID" value="KAJ6830739.1"/>
    <property type="molecule type" value="Genomic_DNA"/>
</dbReference>
<dbReference type="Proteomes" id="UP001140949">
    <property type="component" value="Unassembled WGS sequence"/>
</dbReference>
<reference evidence="1" key="1">
    <citation type="journal article" date="2023" name="GigaByte">
        <title>Genome assembly of the bearded iris, Iris pallida Lam.</title>
        <authorList>
            <person name="Bruccoleri R.E."/>
            <person name="Oakeley E.J."/>
            <person name="Faust A.M.E."/>
            <person name="Altorfer M."/>
            <person name="Dessus-Babus S."/>
            <person name="Burckhardt D."/>
            <person name="Oertli M."/>
            <person name="Naumann U."/>
            <person name="Petersen F."/>
            <person name="Wong J."/>
        </authorList>
    </citation>
    <scope>NUCLEOTIDE SEQUENCE</scope>
    <source>
        <strain evidence="1">GSM-AAB239-AS_SAM_17_03QT</strain>
    </source>
</reference>
<proteinExistence type="predicted"/>
<comment type="caution">
    <text evidence="1">The sequence shown here is derived from an EMBL/GenBank/DDBJ whole genome shotgun (WGS) entry which is preliminary data.</text>
</comment>
<reference evidence="1" key="2">
    <citation type="submission" date="2023-04" db="EMBL/GenBank/DDBJ databases">
        <authorList>
            <person name="Bruccoleri R.E."/>
            <person name="Oakeley E.J."/>
            <person name="Faust A.-M."/>
            <person name="Dessus-Babus S."/>
            <person name="Altorfer M."/>
            <person name="Burckhardt D."/>
            <person name="Oertli M."/>
            <person name="Naumann U."/>
            <person name="Petersen F."/>
            <person name="Wong J."/>
        </authorList>
    </citation>
    <scope>NUCLEOTIDE SEQUENCE</scope>
    <source>
        <strain evidence="1">GSM-AAB239-AS_SAM_17_03QT</strain>
        <tissue evidence="1">Leaf</tissue>
    </source>
</reference>
<dbReference type="AlphaFoldDB" id="A0AAX6GPN8"/>
<sequence>MVTGLTSHFGRGLANGTLVPPVAILAASPRITNRLSSVAYYPARLQPVSSLAESVPWPRVAARRNLSPCRQVVHDHAPTLTSRLNVMQGLIIITVPLFYSFHFSYFLCRAPNQGCLGD</sequence>
<organism evidence="1 2">
    <name type="scientific">Iris pallida</name>
    <name type="common">Sweet iris</name>
    <dbReference type="NCBI Taxonomy" id="29817"/>
    <lineage>
        <taxon>Eukaryota</taxon>
        <taxon>Viridiplantae</taxon>
        <taxon>Streptophyta</taxon>
        <taxon>Embryophyta</taxon>
        <taxon>Tracheophyta</taxon>
        <taxon>Spermatophyta</taxon>
        <taxon>Magnoliopsida</taxon>
        <taxon>Liliopsida</taxon>
        <taxon>Asparagales</taxon>
        <taxon>Iridaceae</taxon>
        <taxon>Iridoideae</taxon>
        <taxon>Irideae</taxon>
        <taxon>Iris</taxon>
    </lineage>
</organism>
<evidence type="ECO:0000313" key="1">
    <source>
        <dbReference type="EMBL" id="KAJ6830739.1"/>
    </source>
</evidence>
<gene>
    <name evidence="1" type="ORF">M6B38_351250</name>
</gene>
<accession>A0AAX6GPN8</accession>